<dbReference type="PANTHER" id="PTHR16017">
    <property type="entry name" value="GASTRULATION DEFECTIVE PROTEIN 1-RELATED"/>
    <property type="match status" value="1"/>
</dbReference>
<accession>A0AAV1DI36</accession>
<feature type="repeat" description="WD" evidence="3">
    <location>
        <begin position="430"/>
        <end position="471"/>
    </location>
</feature>
<dbReference type="FunFam" id="2.130.10.10:FF:000245">
    <property type="entry name" value="WD repeat-containing protein 70"/>
    <property type="match status" value="1"/>
</dbReference>
<dbReference type="InterPro" id="IPR036322">
    <property type="entry name" value="WD40_repeat_dom_sf"/>
</dbReference>
<feature type="repeat" description="WD" evidence="3">
    <location>
        <begin position="335"/>
        <end position="377"/>
    </location>
</feature>
<dbReference type="Gene3D" id="2.130.10.10">
    <property type="entry name" value="YVTN repeat-like/Quinoprotein amine dehydrogenase"/>
    <property type="match status" value="2"/>
</dbReference>
<dbReference type="PROSITE" id="PS50082">
    <property type="entry name" value="WD_REPEATS_2"/>
    <property type="match status" value="3"/>
</dbReference>
<reference evidence="5" key="1">
    <citation type="submission" date="2023-03" db="EMBL/GenBank/DDBJ databases">
        <authorList>
            <person name="Julca I."/>
        </authorList>
    </citation>
    <scope>NUCLEOTIDE SEQUENCE</scope>
</reference>
<feature type="region of interest" description="Disordered" evidence="4">
    <location>
        <begin position="1"/>
        <end position="23"/>
    </location>
</feature>
<dbReference type="SMART" id="SM00320">
    <property type="entry name" value="WD40"/>
    <property type="match status" value="5"/>
</dbReference>
<feature type="region of interest" description="Disordered" evidence="4">
    <location>
        <begin position="684"/>
        <end position="704"/>
    </location>
</feature>
<dbReference type="SUPFAM" id="SSF50978">
    <property type="entry name" value="WD40 repeat-like"/>
    <property type="match status" value="1"/>
</dbReference>
<dbReference type="InterPro" id="IPR015943">
    <property type="entry name" value="WD40/YVTN_repeat-like_dom_sf"/>
</dbReference>
<dbReference type="EMBL" id="OX459122">
    <property type="protein sequence ID" value="CAI9107531.1"/>
    <property type="molecule type" value="Genomic_DNA"/>
</dbReference>
<evidence type="ECO:0000256" key="4">
    <source>
        <dbReference type="SAM" id="MobiDB-lite"/>
    </source>
</evidence>
<dbReference type="Proteomes" id="UP001161247">
    <property type="component" value="Chromosome 5"/>
</dbReference>
<dbReference type="InterPro" id="IPR001680">
    <property type="entry name" value="WD40_rpt"/>
</dbReference>
<organism evidence="5 6">
    <name type="scientific">Oldenlandia corymbosa var. corymbosa</name>
    <dbReference type="NCBI Taxonomy" id="529605"/>
    <lineage>
        <taxon>Eukaryota</taxon>
        <taxon>Viridiplantae</taxon>
        <taxon>Streptophyta</taxon>
        <taxon>Embryophyta</taxon>
        <taxon>Tracheophyta</taxon>
        <taxon>Spermatophyta</taxon>
        <taxon>Magnoliopsida</taxon>
        <taxon>eudicotyledons</taxon>
        <taxon>Gunneridae</taxon>
        <taxon>Pentapetalae</taxon>
        <taxon>asterids</taxon>
        <taxon>lamiids</taxon>
        <taxon>Gentianales</taxon>
        <taxon>Rubiaceae</taxon>
        <taxon>Rubioideae</taxon>
        <taxon>Spermacoceae</taxon>
        <taxon>Hedyotis-Oldenlandia complex</taxon>
        <taxon>Oldenlandia</taxon>
    </lineage>
</organism>
<dbReference type="AlphaFoldDB" id="A0AAV1DI36"/>
<feature type="region of interest" description="Disordered" evidence="4">
    <location>
        <begin position="38"/>
        <end position="220"/>
    </location>
</feature>
<dbReference type="FunFam" id="2.130.10.10:FF:000469">
    <property type="entry name" value="Nucleotide binding protein"/>
    <property type="match status" value="1"/>
</dbReference>
<dbReference type="Pfam" id="PF00400">
    <property type="entry name" value="WD40"/>
    <property type="match status" value="5"/>
</dbReference>
<feature type="compositionally biased region" description="Basic and acidic residues" evidence="4">
    <location>
        <begin position="1"/>
        <end position="12"/>
    </location>
</feature>
<proteinExistence type="predicted"/>
<protein>
    <submittedName>
        <fullName evidence="5">OLC1v1006904C1</fullName>
    </submittedName>
</protein>
<evidence type="ECO:0000256" key="3">
    <source>
        <dbReference type="PROSITE-ProRule" id="PRU00221"/>
    </source>
</evidence>
<feature type="compositionally biased region" description="Acidic residues" evidence="4">
    <location>
        <begin position="13"/>
        <end position="23"/>
    </location>
</feature>
<name>A0AAV1DI36_OLDCO</name>
<feature type="region of interest" description="Disordered" evidence="4">
    <location>
        <begin position="604"/>
        <end position="637"/>
    </location>
</feature>
<keyword evidence="2" id="KW-0677">Repeat</keyword>
<dbReference type="GO" id="GO:0005634">
    <property type="term" value="C:nucleus"/>
    <property type="evidence" value="ECO:0007669"/>
    <property type="project" value="TreeGrafter"/>
</dbReference>
<dbReference type="InterPro" id="IPR020472">
    <property type="entry name" value="WD40_PAC1"/>
</dbReference>
<dbReference type="PROSITE" id="PS00678">
    <property type="entry name" value="WD_REPEATS_1"/>
    <property type="match status" value="1"/>
</dbReference>
<evidence type="ECO:0000256" key="2">
    <source>
        <dbReference type="ARBA" id="ARBA00022737"/>
    </source>
</evidence>
<dbReference type="PANTHER" id="PTHR16017:SF0">
    <property type="entry name" value="WD REPEAT-CONTAINING PROTEIN 70"/>
    <property type="match status" value="1"/>
</dbReference>
<sequence>MMKGDEEEKPSNEEEEELIEMEDEAEIYDGVRAQFPLSFGKQTKSETPLELIHNSTRRTPAPAPAPKPKESPSSSKTQKNDNPFRSLSSSSNAWLQSVRRPNRRSTNGGDAESIENRSAVLGPPRPSARHSDDDASIGPTPPPPMGQEVDEDEDAPIGPPPPPLMGQEVDEDEDAMIGPPPPPPAGEDEDDDEPVIGPPRPPTSAAGSESEDEEMDDEDETNQYRIPLSNEIVLKGHTKVVAALAVDNSGSRVLSGSYDYTVRMYDFQGMNARLQSFRQLEPFEGHQVRSLSWSPTSDRFLCVTGSAQAKIYDRDGLTLGEFVKGDMYIRDLKNTKGHISGLTCGEWHPKTKETILTSSEDGSLRIWDVNDLKSQKQVIKPKLSRPGRVPVTTCAWDREGKCIVGGIGDGSIQIWSIKPGWGSRPDIYIAHGHSDDITGFKFSSDGRTLLSRSFDGSLKVWDVRQVKEPVRVFDDLPNNYAQTNIAFSPDEQLFLTGTSVERDSTTGGLLCFYDRVKLELVSRVGISPTSSVVRCAWHPRLNQIFGTAGDKHDGGTHILYDPTISERGALACVTRAPRKKSIDDFQIEPVIHNPHALPLFRDQPSRKRQREKILKDPLKSHKPELPITGPGHGGRVGSTKGSLLTQYLLKQGGLIKETWMEEDPREAILKFADVAQNDPKYIAPAYAQTQPEPVFQESDSEEEK</sequence>
<dbReference type="GO" id="GO:0035861">
    <property type="term" value="C:site of double-strand break"/>
    <property type="evidence" value="ECO:0007669"/>
    <property type="project" value="TreeGrafter"/>
</dbReference>
<keyword evidence="6" id="KW-1185">Reference proteome</keyword>
<evidence type="ECO:0000256" key="1">
    <source>
        <dbReference type="ARBA" id="ARBA00022574"/>
    </source>
</evidence>
<feature type="compositionally biased region" description="Basic and acidic residues" evidence="4">
    <location>
        <begin position="611"/>
        <end position="624"/>
    </location>
</feature>
<dbReference type="InterPro" id="IPR051858">
    <property type="entry name" value="WD_repeat_GAD-1"/>
</dbReference>
<keyword evidence="1 3" id="KW-0853">WD repeat</keyword>
<dbReference type="InterPro" id="IPR019775">
    <property type="entry name" value="WD40_repeat_CS"/>
</dbReference>
<feature type="compositionally biased region" description="Acidic residues" evidence="4">
    <location>
        <begin position="209"/>
        <end position="220"/>
    </location>
</feature>
<dbReference type="PROSITE" id="PS50294">
    <property type="entry name" value="WD_REPEATS_REGION"/>
    <property type="match status" value="3"/>
</dbReference>
<feature type="repeat" description="WD" evidence="3">
    <location>
        <begin position="234"/>
        <end position="275"/>
    </location>
</feature>
<evidence type="ECO:0000313" key="6">
    <source>
        <dbReference type="Proteomes" id="UP001161247"/>
    </source>
</evidence>
<dbReference type="CDD" id="cd00200">
    <property type="entry name" value="WD40"/>
    <property type="match status" value="1"/>
</dbReference>
<dbReference type="PRINTS" id="PR00320">
    <property type="entry name" value="GPROTEINBRPT"/>
</dbReference>
<evidence type="ECO:0000313" key="5">
    <source>
        <dbReference type="EMBL" id="CAI9107531.1"/>
    </source>
</evidence>
<gene>
    <name evidence="5" type="ORF">OLC1_LOCUS15825</name>
</gene>